<dbReference type="Proteomes" id="UP000054404">
    <property type="component" value="Unassembled WGS sequence"/>
</dbReference>
<protein>
    <submittedName>
        <fullName evidence="1">Uncharacterized protein</fullName>
    </submittedName>
</protein>
<comment type="caution">
    <text evidence="1">The sequence shown here is derived from an EMBL/GenBank/DDBJ whole genome shotgun (WGS) entry which is preliminary data.</text>
</comment>
<reference evidence="1 2" key="1">
    <citation type="submission" date="2015-11" db="EMBL/GenBank/DDBJ databases">
        <title>Draft Genome Sequence of the Type Strain Trueperella bernardiae LCDC 89-0504T, Isolated from Blood Culture.</title>
        <authorList>
            <person name="Bernier A.-M."/>
            <person name="Bernard K."/>
        </authorList>
    </citation>
    <scope>NUCLEOTIDE SEQUENCE [LARGE SCALE GENOMIC DNA]</scope>
    <source>
        <strain evidence="1 2">LCDC 89-0504</strain>
    </source>
</reference>
<accession>A0A0W1KJD3</accession>
<dbReference type="AlphaFoldDB" id="A0A0W1KJD3"/>
<keyword evidence="2" id="KW-1185">Reference proteome</keyword>
<dbReference type="OrthoDB" id="5188280at2"/>
<dbReference type="EMBL" id="LNIZ01000003">
    <property type="protein sequence ID" value="KTF04181.1"/>
    <property type="molecule type" value="Genomic_DNA"/>
</dbReference>
<evidence type="ECO:0000313" key="2">
    <source>
        <dbReference type="Proteomes" id="UP000054404"/>
    </source>
</evidence>
<evidence type="ECO:0000313" key="1">
    <source>
        <dbReference type="EMBL" id="KTF04181.1"/>
    </source>
</evidence>
<dbReference type="RefSeq" id="WP_062613195.1">
    <property type="nucleotide sequence ID" value="NZ_JAWLIG010000077.1"/>
</dbReference>
<gene>
    <name evidence="1" type="ORF">AQZ59_00701</name>
</gene>
<name>A0A0W1KJD3_9ACTO</name>
<proteinExistence type="predicted"/>
<dbReference type="STRING" id="59561.AQZ59_00701"/>
<sequence length="204" mass="22712">MSTPRRPAQLKPEQVEMIEGGADTAATSELAHTSAQAIVPLGRTHEEDPEVRERVLALITDEGVDTIAESWVSSPEESLPGVLWRGFLLSEWIRRYPQEAEERFAAARLALADDEPEKAEQVAAPREVRALWDEVFKGSFTGDFAGVLRASARLTDFLGRVQPTWISSDDHPMATEVTRRDTAMLRTADDFRLAGERLLRDGLD</sequence>
<organism evidence="1 2">
    <name type="scientific">Trueperella bernardiae</name>
    <dbReference type="NCBI Taxonomy" id="59561"/>
    <lineage>
        <taxon>Bacteria</taxon>
        <taxon>Bacillati</taxon>
        <taxon>Actinomycetota</taxon>
        <taxon>Actinomycetes</taxon>
        <taxon>Actinomycetales</taxon>
        <taxon>Actinomycetaceae</taxon>
        <taxon>Trueperella</taxon>
    </lineage>
</organism>
<dbReference type="PATRIC" id="fig|59561.3.peg.693"/>